<keyword evidence="3" id="KW-1185">Reference proteome</keyword>
<dbReference type="SUPFAM" id="SSF53474">
    <property type="entry name" value="alpha/beta-Hydrolases"/>
    <property type="match status" value="1"/>
</dbReference>
<dbReference type="Pfam" id="PF20408">
    <property type="entry name" value="Abhydrolase_11"/>
    <property type="match status" value="1"/>
</dbReference>
<dbReference type="InterPro" id="IPR046879">
    <property type="entry name" value="KANL3/Tex30_Abhydrolase"/>
</dbReference>
<dbReference type="GO" id="GO:0016787">
    <property type="term" value="F:hydrolase activity"/>
    <property type="evidence" value="ECO:0007669"/>
    <property type="project" value="UniProtKB-KW"/>
</dbReference>
<organism evidence="2 3">
    <name type="scientific">Desulfuromonas versatilis</name>
    <dbReference type="NCBI Taxonomy" id="2802975"/>
    <lineage>
        <taxon>Bacteria</taxon>
        <taxon>Pseudomonadati</taxon>
        <taxon>Thermodesulfobacteriota</taxon>
        <taxon>Desulfuromonadia</taxon>
        <taxon>Desulfuromonadales</taxon>
        <taxon>Desulfuromonadaceae</taxon>
        <taxon>Desulfuromonas</taxon>
    </lineage>
</organism>
<reference evidence="2 3" key="1">
    <citation type="journal article" date="2016" name="C (Basel)">
        <title>Selective Growth of and Electricity Production by Marine Exoelectrogenic Bacteria in Self-Aggregated Hydrogel of Microbially Reduced Graphene Oxide.</title>
        <authorList>
            <person name="Yoshida N."/>
            <person name="Goto Y."/>
            <person name="Miyata Y."/>
        </authorList>
    </citation>
    <scope>NUCLEOTIDE SEQUENCE [LARGE SCALE GENOMIC DNA]</scope>
    <source>
        <strain evidence="2 3">NIT-T3</strain>
    </source>
</reference>
<dbReference type="EMBL" id="AP024355">
    <property type="protein sequence ID" value="BCR04314.1"/>
    <property type="molecule type" value="Genomic_DNA"/>
</dbReference>
<dbReference type="Gene3D" id="3.40.50.1820">
    <property type="entry name" value="alpha/beta hydrolase"/>
    <property type="match status" value="1"/>
</dbReference>
<sequence length="229" mass="24742">MATAEQVSIPVTGRESISGVLHRPAAAGRGARLRPTVIIAHGAGGDMNHEFIVAMAEGLAAAGFAALRFNFLYCEQGKKTPDNPGRLAAAWRAAFEFIRDHDKLGAGEIVVSGKSMGGRIGSQLVADGLLPADRLILFGYPLHPAGKPDQLRDAHLYRIKTPTLFIQGTRDSMCKLEKLEGVVKKMPKRPRLEIIDGGDHSFKVPKAQGRSPREVFAEILQRTADWLGG</sequence>
<evidence type="ECO:0000259" key="1">
    <source>
        <dbReference type="Pfam" id="PF20408"/>
    </source>
</evidence>
<gene>
    <name evidence="2" type="ORF">DESUT3_13830</name>
</gene>
<dbReference type="PANTHER" id="PTHR13136">
    <property type="entry name" value="TESTIS DEVELOPMENT PROTEIN PRTD"/>
    <property type="match status" value="1"/>
</dbReference>
<accession>A0ABN6DXQ8</accession>
<dbReference type="Proteomes" id="UP001319827">
    <property type="component" value="Chromosome"/>
</dbReference>
<dbReference type="InterPro" id="IPR029058">
    <property type="entry name" value="AB_hydrolase_fold"/>
</dbReference>
<reference evidence="2 3" key="2">
    <citation type="journal article" date="2021" name="Int. J. Syst. Evol. Microbiol.">
        <title>Isolation and Polyphasic Characterization of Desulfuromonas versatilis sp. Nov., an Electrogenic Bacteria Capable of Versatile Metabolism Isolated from a Graphene Oxide-Reducing Enrichment Culture.</title>
        <authorList>
            <person name="Xie L."/>
            <person name="Yoshida N."/>
            <person name="Ishii S."/>
            <person name="Meng L."/>
        </authorList>
    </citation>
    <scope>NUCLEOTIDE SEQUENCE [LARGE SCALE GENOMIC DNA]</scope>
    <source>
        <strain evidence="2 3">NIT-T3</strain>
    </source>
</reference>
<evidence type="ECO:0000313" key="2">
    <source>
        <dbReference type="EMBL" id="BCR04314.1"/>
    </source>
</evidence>
<dbReference type="RefSeq" id="WP_221251766.1">
    <property type="nucleotide sequence ID" value="NZ_AP024355.1"/>
</dbReference>
<evidence type="ECO:0000313" key="3">
    <source>
        <dbReference type="Proteomes" id="UP001319827"/>
    </source>
</evidence>
<proteinExistence type="predicted"/>
<keyword evidence="2" id="KW-0378">Hydrolase</keyword>
<feature type="domain" description="KANL3/Tex30 alpha/beta hydrolase-like" evidence="1">
    <location>
        <begin position="35"/>
        <end position="227"/>
    </location>
</feature>
<dbReference type="PANTHER" id="PTHR13136:SF11">
    <property type="entry name" value="TESTIS-EXPRESSED PROTEIN 30"/>
    <property type="match status" value="1"/>
</dbReference>
<protein>
    <submittedName>
        <fullName evidence="2">Alpha/beta hydrolase</fullName>
    </submittedName>
</protein>
<name>A0ABN6DXQ8_9BACT</name>
<dbReference type="InterPro" id="IPR026555">
    <property type="entry name" value="NSL3/Tex30"/>
</dbReference>